<gene>
    <name evidence="1" type="ORF">H206_05652</name>
</gene>
<dbReference type="Proteomes" id="UP000287853">
    <property type="component" value="Unassembled WGS sequence"/>
</dbReference>
<evidence type="ECO:0000313" key="1">
    <source>
        <dbReference type="EMBL" id="RWX47764.1"/>
    </source>
</evidence>
<dbReference type="AlphaFoldDB" id="A0A3S3QLG7"/>
<organism evidence="1 2">
    <name type="scientific">Candidatus Electrothrix aarhusensis</name>
    <dbReference type="NCBI Taxonomy" id="1859131"/>
    <lineage>
        <taxon>Bacteria</taxon>
        <taxon>Pseudomonadati</taxon>
        <taxon>Thermodesulfobacteriota</taxon>
        <taxon>Desulfobulbia</taxon>
        <taxon>Desulfobulbales</taxon>
        <taxon>Desulfobulbaceae</taxon>
        <taxon>Candidatus Electrothrix</taxon>
    </lineage>
</organism>
<comment type="caution">
    <text evidence="1">The sequence shown here is derived from an EMBL/GenBank/DDBJ whole genome shotgun (WGS) entry which is preliminary data.</text>
</comment>
<protein>
    <submittedName>
        <fullName evidence="1">Uncharacterized protein</fullName>
    </submittedName>
</protein>
<reference evidence="1 2" key="1">
    <citation type="submission" date="2017-01" db="EMBL/GenBank/DDBJ databases">
        <title>The cable genome- insights into the physiology and evolution of filamentous bacteria capable of sulfide oxidation via long distance electron transfer.</title>
        <authorList>
            <person name="Schreiber L."/>
            <person name="Bjerg J.T."/>
            <person name="Boggild A."/>
            <person name="Van De Vossenberg J."/>
            <person name="Meysman F."/>
            <person name="Nielsen L.P."/>
            <person name="Schramm A."/>
            <person name="Kjeldsen K.U."/>
        </authorList>
    </citation>
    <scope>NUCLEOTIDE SEQUENCE [LARGE SCALE GENOMIC DNA]</scope>
    <source>
        <strain evidence="1">MCF</strain>
    </source>
</reference>
<evidence type="ECO:0000313" key="2">
    <source>
        <dbReference type="Proteomes" id="UP000287853"/>
    </source>
</evidence>
<keyword evidence="2" id="KW-1185">Reference proteome</keyword>
<proteinExistence type="predicted"/>
<dbReference type="EMBL" id="MTKO01000027">
    <property type="protein sequence ID" value="RWX47764.1"/>
    <property type="molecule type" value="Genomic_DNA"/>
</dbReference>
<accession>A0A3S3QLG7</accession>
<sequence>MSQFNLQMGSEPCCCWIGSRIFQIDPDVAILVLCRQMTD</sequence>
<name>A0A3S3QLG7_9BACT</name>